<dbReference type="Proteomes" id="UP000604046">
    <property type="component" value="Unassembled WGS sequence"/>
</dbReference>
<proteinExistence type="predicted"/>
<comment type="caution">
    <text evidence="1">The sequence shown here is derived from an EMBL/GenBank/DDBJ whole genome shotgun (WGS) entry which is preliminary data.</text>
</comment>
<reference evidence="1" key="1">
    <citation type="submission" date="2021-02" db="EMBL/GenBank/DDBJ databases">
        <authorList>
            <person name="Dougan E. K."/>
            <person name="Rhodes N."/>
            <person name="Thang M."/>
            <person name="Chan C."/>
        </authorList>
    </citation>
    <scope>NUCLEOTIDE SEQUENCE</scope>
</reference>
<dbReference type="OrthoDB" id="422097at2759"/>
<evidence type="ECO:0000313" key="1">
    <source>
        <dbReference type="EMBL" id="CAE7406807.1"/>
    </source>
</evidence>
<keyword evidence="2" id="KW-1185">Reference proteome</keyword>
<evidence type="ECO:0000313" key="2">
    <source>
        <dbReference type="Proteomes" id="UP000604046"/>
    </source>
</evidence>
<gene>
    <name evidence="1" type="primary">rngB</name>
    <name evidence="1" type="ORF">SNAT2548_LOCUS22132</name>
</gene>
<dbReference type="AlphaFoldDB" id="A0A812QWG9"/>
<protein>
    <submittedName>
        <fullName evidence="1">RngB protein</fullName>
    </submittedName>
</protein>
<accession>A0A812QWG9</accession>
<dbReference type="EMBL" id="CAJNDS010002275">
    <property type="protein sequence ID" value="CAE7406807.1"/>
    <property type="molecule type" value="Genomic_DNA"/>
</dbReference>
<name>A0A812QWG9_9DINO</name>
<sequence>MASIIAGTWSWISSSAEVISKARGMTVGIHRLLQPDFVDLSDADRRRLVGLQRRVHAMVQPLNFLLLWSKYRDYRVQQVVLGAQELLFDIYSFIECFVPDESPRGSQATGTKRRCSSSLTKSEQLDLFLRELDFTCMSVNMAICMEAGKSAPPSARLLRQDLSLLALLRAHRRIKEMHGRSGHLCTLTGCLYQDAGSPDLAMTDGVACAEEWHSQWTPALSLATFKVVAVLGSDRRYHLEVESRLPLSQGDLPSPSPADEETALAVGLNSFTRMEFPIHIACRATLLTTGHLRLATGSASPGPQDMAVDSLALVWDGDVQNDEWEGRDSRRQAPFKGRRFAFVFDGRNSGCEGDTSGLVPELALTPLDAIYLARLCADCVEFAAMSESNDLNNGLGDCGTKKCVTAIRDRQVFMMGARTAKSAAGSCTQLQQHCPGIPCATQIYTLHVLRFPRPLAKLN</sequence>
<organism evidence="1 2">
    <name type="scientific">Symbiodinium natans</name>
    <dbReference type="NCBI Taxonomy" id="878477"/>
    <lineage>
        <taxon>Eukaryota</taxon>
        <taxon>Sar</taxon>
        <taxon>Alveolata</taxon>
        <taxon>Dinophyceae</taxon>
        <taxon>Suessiales</taxon>
        <taxon>Symbiodiniaceae</taxon>
        <taxon>Symbiodinium</taxon>
    </lineage>
</organism>